<proteinExistence type="predicted"/>
<name>A0ACD3B6S1_9AGAR</name>
<accession>A0ACD3B6S1</accession>
<dbReference type="EMBL" id="ML208276">
    <property type="protein sequence ID" value="TFK73384.1"/>
    <property type="molecule type" value="Genomic_DNA"/>
</dbReference>
<gene>
    <name evidence="1" type="ORF">BDN72DRAFT_761747</name>
</gene>
<evidence type="ECO:0000313" key="2">
    <source>
        <dbReference type="Proteomes" id="UP000308600"/>
    </source>
</evidence>
<dbReference type="Proteomes" id="UP000308600">
    <property type="component" value="Unassembled WGS sequence"/>
</dbReference>
<protein>
    <submittedName>
        <fullName evidence="1">Uncharacterized protein</fullName>
    </submittedName>
</protein>
<organism evidence="1 2">
    <name type="scientific">Pluteus cervinus</name>
    <dbReference type="NCBI Taxonomy" id="181527"/>
    <lineage>
        <taxon>Eukaryota</taxon>
        <taxon>Fungi</taxon>
        <taxon>Dikarya</taxon>
        <taxon>Basidiomycota</taxon>
        <taxon>Agaricomycotina</taxon>
        <taxon>Agaricomycetes</taxon>
        <taxon>Agaricomycetidae</taxon>
        <taxon>Agaricales</taxon>
        <taxon>Pluteineae</taxon>
        <taxon>Pluteaceae</taxon>
        <taxon>Pluteus</taxon>
    </lineage>
</organism>
<keyword evidence="2" id="KW-1185">Reference proteome</keyword>
<evidence type="ECO:0000313" key="1">
    <source>
        <dbReference type="EMBL" id="TFK73384.1"/>
    </source>
</evidence>
<reference evidence="1 2" key="1">
    <citation type="journal article" date="2019" name="Nat. Ecol. Evol.">
        <title>Megaphylogeny resolves global patterns of mushroom evolution.</title>
        <authorList>
            <person name="Varga T."/>
            <person name="Krizsan K."/>
            <person name="Foldi C."/>
            <person name="Dima B."/>
            <person name="Sanchez-Garcia M."/>
            <person name="Sanchez-Ramirez S."/>
            <person name="Szollosi G.J."/>
            <person name="Szarkandi J.G."/>
            <person name="Papp V."/>
            <person name="Albert L."/>
            <person name="Andreopoulos W."/>
            <person name="Angelini C."/>
            <person name="Antonin V."/>
            <person name="Barry K.W."/>
            <person name="Bougher N.L."/>
            <person name="Buchanan P."/>
            <person name="Buyck B."/>
            <person name="Bense V."/>
            <person name="Catcheside P."/>
            <person name="Chovatia M."/>
            <person name="Cooper J."/>
            <person name="Damon W."/>
            <person name="Desjardin D."/>
            <person name="Finy P."/>
            <person name="Geml J."/>
            <person name="Haridas S."/>
            <person name="Hughes K."/>
            <person name="Justo A."/>
            <person name="Karasinski D."/>
            <person name="Kautmanova I."/>
            <person name="Kiss B."/>
            <person name="Kocsube S."/>
            <person name="Kotiranta H."/>
            <person name="LaButti K.M."/>
            <person name="Lechner B.E."/>
            <person name="Liimatainen K."/>
            <person name="Lipzen A."/>
            <person name="Lukacs Z."/>
            <person name="Mihaltcheva S."/>
            <person name="Morgado L.N."/>
            <person name="Niskanen T."/>
            <person name="Noordeloos M.E."/>
            <person name="Ohm R.A."/>
            <person name="Ortiz-Santana B."/>
            <person name="Ovrebo C."/>
            <person name="Racz N."/>
            <person name="Riley R."/>
            <person name="Savchenko A."/>
            <person name="Shiryaev A."/>
            <person name="Soop K."/>
            <person name="Spirin V."/>
            <person name="Szebenyi C."/>
            <person name="Tomsovsky M."/>
            <person name="Tulloss R.E."/>
            <person name="Uehling J."/>
            <person name="Grigoriev I.V."/>
            <person name="Vagvolgyi C."/>
            <person name="Papp T."/>
            <person name="Martin F.M."/>
            <person name="Miettinen O."/>
            <person name="Hibbett D.S."/>
            <person name="Nagy L.G."/>
        </authorList>
    </citation>
    <scope>NUCLEOTIDE SEQUENCE [LARGE SCALE GENOMIC DNA]</scope>
    <source>
        <strain evidence="1 2">NL-1719</strain>
    </source>
</reference>
<sequence length="131" mass="14595">MPTVFVGHYGHPLLAGAKHWSFLLPVENQLKQYMAYQVTGSTDTYRVKDLEVVVLEDSQSFMGMIEVGHIEESQWQEFEIVVSSVPATRGNKAWNCQNWIIEVLAAAKAKGMSVEAHSLMELQVLLASASN</sequence>